<sequence>MSNFGLDLLLESQKANIKSKNDIVVIILHWMLCKNDLRNVGIGDSKFYNENDRPSELLPEGWNQDSSAYSLRYMLDKNIYLLYANSTSDSLVVNLIDAKTLQSSSLAFDVNAIVKSTTGRTIDDFVSSSEDLIKRIGDEIVKPIFKKDEKKAKTSEESTSNPLLVRPPQRPPMIPSFYDSRRDPLNPFIDPLRDIGRGDLDPLGRGGGMLFQSNPSRYHPGRLGGLPPDPGVLGIPPGARYDPPNPLGRLNPDNDHLPPPGYDDMFM</sequence>
<dbReference type="STRING" id="568069.A0A1J1IIW7"/>
<evidence type="ECO:0000259" key="5">
    <source>
        <dbReference type="Pfam" id="PF11566"/>
    </source>
</evidence>
<feature type="domain" description="PI31 proteasome regulator N-terminal" evidence="5">
    <location>
        <begin position="14"/>
        <end position="150"/>
    </location>
</feature>
<gene>
    <name evidence="6" type="ORF">CLUMA_CG012803</name>
</gene>
<dbReference type="GO" id="GO:0004866">
    <property type="term" value="F:endopeptidase inhibitor activity"/>
    <property type="evidence" value="ECO:0007669"/>
    <property type="project" value="InterPro"/>
</dbReference>
<dbReference type="Pfam" id="PF11566">
    <property type="entry name" value="PI31_Prot_N"/>
    <property type="match status" value="1"/>
</dbReference>
<dbReference type="AlphaFoldDB" id="A0A1J1IIW7"/>
<evidence type="ECO:0000256" key="2">
    <source>
        <dbReference type="ARBA" id="ARBA00015575"/>
    </source>
</evidence>
<evidence type="ECO:0000256" key="4">
    <source>
        <dbReference type="SAM" id="MobiDB-lite"/>
    </source>
</evidence>
<evidence type="ECO:0000313" key="7">
    <source>
        <dbReference type="Proteomes" id="UP000183832"/>
    </source>
</evidence>
<dbReference type="GO" id="GO:0043161">
    <property type="term" value="P:proteasome-mediated ubiquitin-dependent protein catabolic process"/>
    <property type="evidence" value="ECO:0007669"/>
    <property type="project" value="InterPro"/>
</dbReference>
<dbReference type="Gene3D" id="3.40.1000.30">
    <property type="match status" value="1"/>
</dbReference>
<dbReference type="EMBL" id="CVRI01000051">
    <property type="protein sequence ID" value="CRK99484.1"/>
    <property type="molecule type" value="Genomic_DNA"/>
</dbReference>
<dbReference type="OrthoDB" id="68090at2759"/>
<dbReference type="InterPro" id="IPR045128">
    <property type="entry name" value="PI31-like"/>
</dbReference>
<protein>
    <recommendedName>
        <fullName evidence="2">Proteasome inhibitor PI31 subunit</fullName>
    </recommendedName>
</protein>
<reference evidence="6 7" key="1">
    <citation type="submission" date="2015-04" db="EMBL/GenBank/DDBJ databases">
        <authorList>
            <person name="Syromyatnikov M.Y."/>
            <person name="Popov V.N."/>
        </authorList>
    </citation>
    <scope>NUCLEOTIDE SEQUENCE [LARGE SCALE GENOMIC DNA]</scope>
</reference>
<evidence type="ECO:0000256" key="3">
    <source>
        <dbReference type="ARBA" id="ARBA00022942"/>
    </source>
</evidence>
<proteinExistence type="inferred from homology"/>
<feature type="region of interest" description="Disordered" evidence="4">
    <location>
        <begin position="229"/>
        <end position="267"/>
    </location>
</feature>
<comment type="similarity">
    <text evidence="1">Belongs to the proteasome inhibitor PI31 family.</text>
</comment>
<dbReference type="InterPro" id="IPR021625">
    <property type="entry name" value="PI31_Prot_N"/>
</dbReference>
<organism evidence="6 7">
    <name type="scientific">Clunio marinus</name>
    <dbReference type="NCBI Taxonomy" id="568069"/>
    <lineage>
        <taxon>Eukaryota</taxon>
        <taxon>Metazoa</taxon>
        <taxon>Ecdysozoa</taxon>
        <taxon>Arthropoda</taxon>
        <taxon>Hexapoda</taxon>
        <taxon>Insecta</taxon>
        <taxon>Pterygota</taxon>
        <taxon>Neoptera</taxon>
        <taxon>Endopterygota</taxon>
        <taxon>Diptera</taxon>
        <taxon>Nematocera</taxon>
        <taxon>Chironomoidea</taxon>
        <taxon>Chironomidae</taxon>
        <taxon>Clunio</taxon>
    </lineage>
</organism>
<dbReference type="Proteomes" id="UP000183832">
    <property type="component" value="Unassembled WGS sequence"/>
</dbReference>
<dbReference type="PANTHER" id="PTHR13266">
    <property type="entry name" value="PROTEASOME INHIBITOR"/>
    <property type="match status" value="1"/>
</dbReference>
<name>A0A1J1IIW7_9DIPT</name>
<keyword evidence="7" id="KW-1185">Reference proteome</keyword>
<accession>A0A1J1IIW7</accession>
<feature type="region of interest" description="Disordered" evidence="4">
    <location>
        <begin position="148"/>
        <end position="180"/>
    </location>
</feature>
<dbReference type="GO" id="GO:0070628">
    <property type="term" value="F:proteasome binding"/>
    <property type="evidence" value="ECO:0007669"/>
    <property type="project" value="InterPro"/>
</dbReference>
<evidence type="ECO:0000256" key="1">
    <source>
        <dbReference type="ARBA" id="ARBA00006405"/>
    </source>
</evidence>
<dbReference type="PANTHER" id="PTHR13266:SF1">
    <property type="entry name" value="PROTEASOME INHIBITOR PI31 SUBUNIT"/>
    <property type="match status" value="1"/>
</dbReference>
<dbReference type="GO" id="GO:0000502">
    <property type="term" value="C:proteasome complex"/>
    <property type="evidence" value="ECO:0007669"/>
    <property type="project" value="UniProtKB-KW"/>
</dbReference>
<keyword evidence="3" id="KW-0647">Proteasome</keyword>
<evidence type="ECO:0000313" key="6">
    <source>
        <dbReference type="EMBL" id="CRK99484.1"/>
    </source>
</evidence>